<reference evidence="2 3" key="1">
    <citation type="journal article" date="2021" name="Sci. Rep.">
        <title>Genome sequencing of the multicellular alga Astrephomene provides insights into convergent evolution of germ-soma differentiation.</title>
        <authorList>
            <person name="Yamashita S."/>
            <person name="Yamamoto K."/>
            <person name="Matsuzaki R."/>
            <person name="Suzuki S."/>
            <person name="Yamaguchi H."/>
            <person name="Hirooka S."/>
            <person name="Minakuchi Y."/>
            <person name="Miyagishima S."/>
            <person name="Kawachi M."/>
            <person name="Toyoda A."/>
            <person name="Nozaki H."/>
        </authorList>
    </citation>
    <scope>NUCLEOTIDE SEQUENCE [LARGE SCALE GENOMIC DNA]</scope>
    <source>
        <strain evidence="2 3">NIES-4017</strain>
    </source>
</reference>
<sequence>GASVSTLTALAAAAAAEGHLPVVSWLAELGGEGGGAGGSGAAASGSNKKKVGTKSGGGGKGKGAREKQPSAPPLRVLTPRVAAAAVQSGNMALLRWLADRGCGCGGGSKKKSGAAAGDAGSEEETEEEEDSEAEVEQELVSVLGCLEDAEGLSEELLELLGEQRYPVPGDGHAYLLAALNGDLTAIRCLSRLGCDWGPPGQVFQQAVADDLVPLPVLRALLEAGCVVLWEGA</sequence>
<feature type="non-terminal residue" evidence="2">
    <location>
        <position position="232"/>
    </location>
</feature>
<keyword evidence="3" id="KW-1185">Reference proteome</keyword>
<dbReference type="InterPro" id="IPR052050">
    <property type="entry name" value="SecEffector_AnkRepeat"/>
</dbReference>
<feature type="non-terminal residue" evidence="2">
    <location>
        <position position="1"/>
    </location>
</feature>
<feature type="region of interest" description="Disordered" evidence="1">
    <location>
        <begin position="28"/>
        <end position="76"/>
    </location>
</feature>
<dbReference type="AlphaFoldDB" id="A0AAD3E3E5"/>
<feature type="compositionally biased region" description="Acidic residues" evidence="1">
    <location>
        <begin position="120"/>
        <end position="133"/>
    </location>
</feature>
<proteinExistence type="predicted"/>
<name>A0AAD3E3E5_9CHLO</name>
<comment type="caution">
    <text evidence="2">The sequence shown here is derived from an EMBL/GenBank/DDBJ whole genome shotgun (WGS) entry which is preliminary data.</text>
</comment>
<evidence type="ECO:0000313" key="2">
    <source>
        <dbReference type="EMBL" id="GFR51777.1"/>
    </source>
</evidence>
<accession>A0AAD3E3E5</accession>
<feature type="region of interest" description="Disordered" evidence="1">
    <location>
        <begin position="107"/>
        <end position="133"/>
    </location>
</feature>
<evidence type="ECO:0000256" key="1">
    <source>
        <dbReference type="SAM" id="MobiDB-lite"/>
    </source>
</evidence>
<gene>
    <name evidence="2" type="ORF">Agub_g14233</name>
</gene>
<dbReference type="PANTHER" id="PTHR46586:SF3">
    <property type="entry name" value="ANKYRIN REPEAT-CONTAINING PROTEIN"/>
    <property type="match status" value="1"/>
</dbReference>
<dbReference type="EMBL" id="BMAR01000054">
    <property type="protein sequence ID" value="GFR51777.1"/>
    <property type="molecule type" value="Genomic_DNA"/>
</dbReference>
<evidence type="ECO:0000313" key="3">
    <source>
        <dbReference type="Proteomes" id="UP001054857"/>
    </source>
</evidence>
<organism evidence="2 3">
    <name type="scientific">Astrephomene gubernaculifera</name>
    <dbReference type="NCBI Taxonomy" id="47775"/>
    <lineage>
        <taxon>Eukaryota</taxon>
        <taxon>Viridiplantae</taxon>
        <taxon>Chlorophyta</taxon>
        <taxon>core chlorophytes</taxon>
        <taxon>Chlorophyceae</taxon>
        <taxon>CS clade</taxon>
        <taxon>Chlamydomonadales</taxon>
        <taxon>Astrephomenaceae</taxon>
        <taxon>Astrephomene</taxon>
    </lineage>
</organism>
<protein>
    <submittedName>
        <fullName evidence="2">Uncharacterized protein</fullName>
    </submittedName>
</protein>
<dbReference type="Proteomes" id="UP001054857">
    <property type="component" value="Unassembled WGS sequence"/>
</dbReference>
<dbReference type="PANTHER" id="PTHR46586">
    <property type="entry name" value="ANKYRIN REPEAT-CONTAINING PROTEIN"/>
    <property type="match status" value="1"/>
</dbReference>
<feature type="compositionally biased region" description="Gly residues" evidence="1">
    <location>
        <begin position="30"/>
        <end position="40"/>
    </location>
</feature>